<protein>
    <submittedName>
        <fullName evidence="1">Uncharacterized protein</fullName>
    </submittedName>
</protein>
<dbReference type="EMBL" id="GBXM01104025">
    <property type="protein sequence ID" value="JAH04552.1"/>
    <property type="molecule type" value="Transcribed_RNA"/>
</dbReference>
<dbReference type="AlphaFoldDB" id="A0A0E9PJS4"/>
<reference evidence="1" key="2">
    <citation type="journal article" date="2015" name="Fish Shellfish Immunol.">
        <title>Early steps in the European eel (Anguilla anguilla)-Vibrio vulnificus interaction in the gills: Role of the RtxA13 toxin.</title>
        <authorList>
            <person name="Callol A."/>
            <person name="Pajuelo D."/>
            <person name="Ebbesson L."/>
            <person name="Teles M."/>
            <person name="MacKenzie S."/>
            <person name="Amaro C."/>
        </authorList>
    </citation>
    <scope>NUCLEOTIDE SEQUENCE</scope>
</reference>
<evidence type="ECO:0000313" key="1">
    <source>
        <dbReference type="EMBL" id="JAH04552.1"/>
    </source>
</evidence>
<sequence>MSVEDKKAQKFQNPVIVKYRRLPQFIFE</sequence>
<reference evidence="1" key="1">
    <citation type="submission" date="2014-11" db="EMBL/GenBank/DDBJ databases">
        <authorList>
            <person name="Amaro Gonzalez C."/>
        </authorList>
    </citation>
    <scope>NUCLEOTIDE SEQUENCE</scope>
</reference>
<accession>A0A0E9PJS4</accession>
<proteinExistence type="predicted"/>
<organism evidence="1">
    <name type="scientific">Anguilla anguilla</name>
    <name type="common">European freshwater eel</name>
    <name type="synonym">Muraena anguilla</name>
    <dbReference type="NCBI Taxonomy" id="7936"/>
    <lineage>
        <taxon>Eukaryota</taxon>
        <taxon>Metazoa</taxon>
        <taxon>Chordata</taxon>
        <taxon>Craniata</taxon>
        <taxon>Vertebrata</taxon>
        <taxon>Euteleostomi</taxon>
        <taxon>Actinopterygii</taxon>
        <taxon>Neopterygii</taxon>
        <taxon>Teleostei</taxon>
        <taxon>Anguilliformes</taxon>
        <taxon>Anguillidae</taxon>
        <taxon>Anguilla</taxon>
    </lineage>
</organism>
<name>A0A0E9PJS4_ANGAN</name>